<dbReference type="PRINTS" id="PR00035">
    <property type="entry name" value="HTHGNTR"/>
</dbReference>
<dbReference type="OrthoDB" id="9816541at2"/>
<dbReference type="InterPro" id="IPR050679">
    <property type="entry name" value="Bact_HTH_transcr_reg"/>
</dbReference>
<dbReference type="SMART" id="SM00866">
    <property type="entry name" value="UTRA"/>
    <property type="match status" value="1"/>
</dbReference>
<dbReference type="InterPro" id="IPR012770">
    <property type="entry name" value="TreR"/>
</dbReference>
<dbReference type="PANTHER" id="PTHR44846:SF12">
    <property type="entry name" value="HTH-TYPE TRANSCRIPTIONAL REGULATOR TRER"/>
    <property type="match status" value="1"/>
</dbReference>
<dbReference type="Gene3D" id="3.40.1410.10">
    <property type="entry name" value="Chorismate lyase-like"/>
    <property type="match status" value="1"/>
</dbReference>
<dbReference type="NCBIfam" id="TIGR02404">
    <property type="entry name" value="trehalos_R_Bsub"/>
    <property type="match status" value="1"/>
</dbReference>
<dbReference type="RefSeq" id="WP_050641429.1">
    <property type="nucleotide sequence ID" value="NZ_CABKUE010000009.1"/>
</dbReference>
<dbReference type="AlphaFoldDB" id="A0A174GZ32"/>
<dbReference type="GO" id="GO:0003700">
    <property type="term" value="F:DNA-binding transcription factor activity"/>
    <property type="evidence" value="ECO:0007669"/>
    <property type="project" value="UniProtKB-UniRule"/>
</dbReference>
<dbReference type="Pfam" id="PF00392">
    <property type="entry name" value="GntR"/>
    <property type="match status" value="1"/>
</dbReference>
<dbReference type="GO" id="GO:0003677">
    <property type="term" value="F:DNA binding"/>
    <property type="evidence" value="ECO:0007669"/>
    <property type="project" value="UniProtKB-UniRule"/>
</dbReference>
<dbReference type="SMART" id="SM00345">
    <property type="entry name" value="HTH_GNTR"/>
    <property type="match status" value="1"/>
</dbReference>
<dbReference type="InterPro" id="IPR036390">
    <property type="entry name" value="WH_DNA-bd_sf"/>
</dbReference>
<accession>A0A174GZ32</accession>
<evidence type="ECO:0000256" key="3">
    <source>
        <dbReference type="ARBA" id="ARBA00023163"/>
    </source>
</evidence>
<dbReference type="SUPFAM" id="SSF46785">
    <property type="entry name" value="Winged helix' DNA-binding domain"/>
    <property type="match status" value="1"/>
</dbReference>
<evidence type="ECO:0000313" key="7">
    <source>
        <dbReference type="Proteomes" id="UP000095544"/>
    </source>
</evidence>
<organism evidence="6 7">
    <name type="scientific">Faecalicatena contorta</name>
    <dbReference type="NCBI Taxonomy" id="39482"/>
    <lineage>
        <taxon>Bacteria</taxon>
        <taxon>Bacillati</taxon>
        <taxon>Bacillota</taxon>
        <taxon>Clostridia</taxon>
        <taxon>Lachnospirales</taxon>
        <taxon>Lachnospiraceae</taxon>
        <taxon>Faecalicatena</taxon>
    </lineage>
</organism>
<proteinExistence type="predicted"/>
<dbReference type="InterPro" id="IPR036388">
    <property type="entry name" value="WH-like_DNA-bd_sf"/>
</dbReference>
<evidence type="ECO:0000256" key="1">
    <source>
        <dbReference type="ARBA" id="ARBA00023015"/>
    </source>
</evidence>
<dbReference type="InterPro" id="IPR000524">
    <property type="entry name" value="Tscrpt_reg_HTH_GntR"/>
</dbReference>
<gene>
    <name evidence="6" type="primary">treR_2</name>
    <name evidence="6" type="ORF">ERS852491_02892</name>
</gene>
<keyword evidence="1" id="KW-0805">Transcription regulation</keyword>
<dbReference type="EMBL" id="CYZU01000027">
    <property type="protein sequence ID" value="CUO66298.1"/>
    <property type="molecule type" value="Genomic_DNA"/>
</dbReference>
<dbReference type="Pfam" id="PF07702">
    <property type="entry name" value="UTRA"/>
    <property type="match status" value="1"/>
</dbReference>
<dbReference type="InterPro" id="IPR011663">
    <property type="entry name" value="UTRA"/>
</dbReference>
<feature type="domain" description="HTH gntR-type" evidence="5">
    <location>
        <begin position="2"/>
        <end position="70"/>
    </location>
</feature>
<evidence type="ECO:0000256" key="4">
    <source>
        <dbReference type="NCBIfam" id="TIGR02404"/>
    </source>
</evidence>
<name>A0A174GZ32_9FIRM</name>
<dbReference type="SUPFAM" id="SSF64288">
    <property type="entry name" value="Chorismate lyase-like"/>
    <property type="match status" value="1"/>
</dbReference>
<reference evidence="6 7" key="1">
    <citation type="submission" date="2015-09" db="EMBL/GenBank/DDBJ databases">
        <authorList>
            <consortium name="Pathogen Informatics"/>
        </authorList>
    </citation>
    <scope>NUCLEOTIDE SEQUENCE [LARGE SCALE GENOMIC DNA]</scope>
    <source>
        <strain evidence="6 7">2789STDY5834876</strain>
    </source>
</reference>
<dbReference type="InterPro" id="IPR028978">
    <property type="entry name" value="Chorismate_lyase_/UTRA_dom_sf"/>
</dbReference>
<dbReference type="PROSITE" id="PS50949">
    <property type="entry name" value="HTH_GNTR"/>
    <property type="match status" value="1"/>
</dbReference>
<dbReference type="PANTHER" id="PTHR44846">
    <property type="entry name" value="MANNOSYL-D-GLYCERATE TRANSPORT/METABOLISM SYSTEM REPRESSOR MNGR-RELATED"/>
    <property type="match status" value="1"/>
</dbReference>
<evidence type="ECO:0000256" key="2">
    <source>
        <dbReference type="ARBA" id="ARBA00023125"/>
    </source>
</evidence>
<dbReference type="Proteomes" id="UP000095544">
    <property type="component" value="Unassembled WGS sequence"/>
</dbReference>
<evidence type="ECO:0000259" key="5">
    <source>
        <dbReference type="PROSITE" id="PS50949"/>
    </source>
</evidence>
<protein>
    <recommendedName>
        <fullName evidence="4">Trehalose operon repressor</fullName>
    </recommendedName>
</protein>
<dbReference type="GO" id="GO:0045892">
    <property type="term" value="P:negative regulation of DNA-templated transcription"/>
    <property type="evidence" value="ECO:0007669"/>
    <property type="project" value="TreeGrafter"/>
</dbReference>
<dbReference type="Gene3D" id="1.10.10.10">
    <property type="entry name" value="Winged helix-like DNA-binding domain superfamily/Winged helix DNA-binding domain"/>
    <property type="match status" value="1"/>
</dbReference>
<dbReference type="CDD" id="cd07377">
    <property type="entry name" value="WHTH_GntR"/>
    <property type="match status" value="1"/>
</dbReference>
<keyword evidence="3" id="KW-0804">Transcription</keyword>
<sequence length="237" mass="27780">MASKYVKVYSALKKQIELGEYGVGQLIPPEGELMQEYMVSRDTVRKALGMLENQGYIQKSRGKAAVVVEKKDYKFPFAEIASFKELNENLGRRTETEVENLEILTDKKQIMAVFEDDREKEVYELLRIRKIEGERVIIDHDYFKRSVVTNLPLRACRDSVYAYLEKELGIRIGYASKEISVETANDEDKKYLDLGEYNLVVVVKSYTYMRDHCLFQFTESRHRPDHFRFVGFAQRKE</sequence>
<dbReference type="STRING" id="39482.ERS852491_02892"/>
<evidence type="ECO:0000313" key="6">
    <source>
        <dbReference type="EMBL" id="CUO66298.1"/>
    </source>
</evidence>
<keyword evidence="2" id="KW-0238">DNA-binding</keyword>